<sequence length="125" mass="13497">MTSIEIRNFGPGYLSDQDPFSSELSYSSLTTYDFGGLFIIFGSITVIALFCSETKIHGPDCPVQPNVLLVYVFNVSFDTGDSRQQGEEESSEPVHDKGANSFDGGNANVSEEPGIRGEEDISESG</sequence>
<keyword evidence="2" id="KW-0812">Transmembrane</keyword>
<feature type="region of interest" description="Disordered" evidence="1">
    <location>
        <begin position="80"/>
        <end position="125"/>
    </location>
</feature>
<dbReference type="AlphaFoldDB" id="A0ABD1SNL8"/>
<organism evidence="3 4">
    <name type="scientific">Forsythia ovata</name>
    <dbReference type="NCBI Taxonomy" id="205694"/>
    <lineage>
        <taxon>Eukaryota</taxon>
        <taxon>Viridiplantae</taxon>
        <taxon>Streptophyta</taxon>
        <taxon>Embryophyta</taxon>
        <taxon>Tracheophyta</taxon>
        <taxon>Spermatophyta</taxon>
        <taxon>Magnoliopsida</taxon>
        <taxon>eudicotyledons</taxon>
        <taxon>Gunneridae</taxon>
        <taxon>Pentapetalae</taxon>
        <taxon>asterids</taxon>
        <taxon>lamiids</taxon>
        <taxon>Lamiales</taxon>
        <taxon>Oleaceae</taxon>
        <taxon>Forsythieae</taxon>
        <taxon>Forsythia</taxon>
    </lineage>
</organism>
<comment type="caution">
    <text evidence="3">The sequence shown here is derived from an EMBL/GenBank/DDBJ whole genome shotgun (WGS) entry which is preliminary data.</text>
</comment>
<dbReference type="EMBL" id="JBFOLJ010000010">
    <property type="protein sequence ID" value="KAL2502310.1"/>
    <property type="molecule type" value="Genomic_DNA"/>
</dbReference>
<evidence type="ECO:0000313" key="4">
    <source>
        <dbReference type="Proteomes" id="UP001604277"/>
    </source>
</evidence>
<feature type="transmembrane region" description="Helical" evidence="2">
    <location>
        <begin position="34"/>
        <end position="51"/>
    </location>
</feature>
<reference evidence="4" key="1">
    <citation type="submission" date="2024-07" db="EMBL/GenBank/DDBJ databases">
        <title>Two chromosome-level genome assemblies of Korean endemic species Abeliophyllum distichum and Forsythia ovata (Oleaceae).</title>
        <authorList>
            <person name="Jang H."/>
        </authorList>
    </citation>
    <scope>NUCLEOTIDE SEQUENCE [LARGE SCALE GENOMIC DNA]</scope>
</reference>
<name>A0ABD1SNL8_9LAMI</name>
<proteinExistence type="predicted"/>
<evidence type="ECO:0000256" key="1">
    <source>
        <dbReference type="SAM" id="MobiDB-lite"/>
    </source>
</evidence>
<keyword evidence="4" id="KW-1185">Reference proteome</keyword>
<feature type="compositionally biased region" description="Basic and acidic residues" evidence="1">
    <location>
        <begin position="80"/>
        <end position="98"/>
    </location>
</feature>
<keyword evidence="2" id="KW-1133">Transmembrane helix</keyword>
<accession>A0ABD1SNL8</accession>
<evidence type="ECO:0000313" key="3">
    <source>
        <dbReference type="EMBL" id="KAL2502310.1"/>
    </source>
</evidence>
<protein>
    <submittedName>
        <fullName evidence="3">Glutamate receptor 2.1-like</fullName>
    </submittedName>
</protein>
<keyword evidence="2" id="KW-0472">Membrane</keyword>
<gene>
    <name evidence="3" type="ORF">Fot_36158</name>
</gene>
<evidence type="ECO:0000256" key="2">
    <source>
        <dbReference type="SAM" id="Phobius"/>
    </source>
</evidence>
<dbReference type="Proteomes" id="UP001604277">
    <property type="component" value="Unassembled WGS sequence"/>
</dbReference>